<feature type="region of interest" description="Disordered" evidence="1">
    <location>
        <begin position="1"/>
        <end position="24"/>
    </location>
</feature>
<keyword evidence="3" id="KW-1185">Reference proteome</keyword>
<dbReference type="AlphaFoldDB" id="A0A7U2I9Y9"/>
<dbReference type="OrthoDB" id="3656901at2759"/>
<gene>
    <name evidence="2" type="ORF">JI435_133970</name>
</gene>
<evidence type="ECO:0000313" key="2">
    <source>
        <dbReference type="EMBL" id="QRD05976.1"/>
    </source>
</evidence>
<dbReference type="EMBL" id="CP069041">
    <property type="protein sequence ID" value="QRD05976.1"/>
    <property type="molecule type" value="Genomic_DNA"/>
</dbReference>
<dbReference type="Proteomes" id="UP000663193">
    <property type="component" value="Chromosome 19"/>
</dbReference>
<proteinExistence type="predicted"/>
<organism evidence="2 3">
    <name type="scientific">Phaeosphaeria nodorum (strain SN15 / ATCC MYA-4574 / FGSC 10173)</name>
    <name type="common">Glume blotch fungus</name>
    <name type="synonym">Parastagonospora nodorum</name>
    <dbReference type="NCBI Taxonomy" id="321614"/>
    <lineage>
        <taxon>Eukaryota</taxon>
        <taxon>Fungi</taxon>
        <taxon>Dikarya</taxon>
        <taxon>Ascomycota</taxon>
        <taxon>Pezizomycotina</taxon>
        <taxon>Dothideomycetes</taxon>
        <taxon>Pleosporomycetidae</taxon>
        <taxon>Pleosporales</taxon>
        <taxon>Pleosporineae</taxon>
        <taxon>Phaeosphaeriaceae</taxon>
        <taxon>Parastagonospora</taxon>
    </lineage>
</organism>
<protein>
    <submittedName>
        <fullName evidence="2">Uncharacterized protein</fullName>
    </submittedName>
</protein>
<name>A0A7U2I9Y9_PHANO</name>
<evidence type="ECO:0000256" key="1">
    <source>
        <dbReference type="SAM" id="MobiDB-lite"/>
    </source>
</evidence>
<sequence>MNRLRNGQGPRQTPPPEAQPGSHSLDVYGYFQDAIAKLRAGFCFSAAPKMAPGERHTPCHDVIQGTCRPRRSGPLPGPSLFVA</sequence>
<reference evidence="3" key="1">
    <citation type="journal article" date="2021" name="BMC Genomics">
        <title>Chromosome-level genome assembly and manually-curated proteome of model necrotroph Parastagonospora nodorum Sn15 reveals a genome-wide trove of candidate effector homologs, and redundancy of virulence-related functions within an accessory chromosome.</title>
        <authorList>
            <person name="Bertazzoni S."/>
            <person name="Jones D.A.B."/>
            <person name="Phan H.T."/>
            <person name="Tan K.-C."/>
            <person name="Hane J.K."/>
        </authorList>
    </citation>
    <scope>NUCLEOTIDE SEQUENCE [LARGE SCALE GENOMIC DNA]</scope>
    <source>
        <strain evidence="3">SN15 / ATCC MYA-4574 / FGSC 10173)</strain>
    </source>
</reference>
<evidence type="ECO:0000313" key="3">
    <source>
        <dbReference type="Proteomes" id="UP000663193"/>
    </source>
</evidence>
<accession>A0A7U2I9Y9</accession>
<dbReference type="VEuPathDB" id="FungiDB:JI435_133970"/>